<proteinExistence type="predicted"/>
<dbReference type="Proteomes" id="UP001153331">
    <property type="component" value="Unassembled WGS sequence"/>
</dbReference>
<organism evidence="1 2">
    <name type="scientific">Boeremia exigua</name>
    <dbReference type="NCBI Taxonomy" id="749465"/>
    <lineage>
        <taxon>Eukaryota</taxon>
        <taxon>Fungi</taxon>
        <taxon>Dikarya</taxon>
        <taxon>Ascomycota</taxon>
        <taxon>Pezizomycotina</taxon>
        <taxon>Dothideomycetes</taxon>
        <taxon>Pleosporomycetidae</taxon>
        <taxon>Pleosporales</taxon>
        <taxon>Pleosporineae</taxon>
        <taxon>Didymellaceae</taxon>
        <taxon>Boeremia</taxon>
    </lineage>
</organism>
<keyword evidence="2" id="KW-1185">Reference proteome</keyword>
<protein>
    <submittedName>
        <fullName evidence="1">Uncharacterized protein</fullName>
    </submittedName>
</protein>
<evidence type="ECO:0000313" key="2">
    <source>
        <dbReference type="Proteomes" id="UP001153331"/>
    </source>
</evidence>
<reference evidence="1" key="1">
    <citation type="submission" date="2022-11" db="EMBL/GenBank/DDBJ databases">
        <title>Genome Sequence of Boeremia exigua.</title>
        <authorList>
            <person name="Buettner E."/>
        </authorList>
    </citation>
    <scope>NUCLEOTIDE SEQUENCE</scope>
    <source>
        <strain evidence="1">CU02</strain>
    </source>
</reference>
<gene>
    <name evidence="1" type="ORF">OPT61_g3991</name>
</gene>
<accession>A0ACC2IFT7</accession>
<sequence length="135" mass="14687">MWTGAWRHITARRSRVGIDCGAEKALEHGDAWRSTSAPKAAVLHSSIEEAGIMDSSSNVVTISLFTFSSHPDFLFRHISGTQLPRSRLPARRSQPSSGHAGGFGPPLYIKQGYNACANRKIRGPHRGARRAAPGR</sequence>
<comment type="caution">
    <text evidence="1">The sequence shown here is derived from an EMBL/GenBank/DDBJ whole genome shotgun (WGS) entry which is preliminary data.</text>
</comment>
<dbReference type="EMBL" id="JAPHNI010000217">
    <property type="protein sequence ID" value="KAJ8114026.1"/>
    <property type="molecule type" value="Genomic_DNA"/>
</dbReference>
<evidence type="ECO:0000313" key="1">
    <source>
        <dbReference type="EMBL" id="KAJ8114026.1"/>
    </source>
</evidence>
<name>A0ACC2IFT7_9PLEO</name>